<reference evidence="1 2" key="1">
    <citation type="submission" date="2015-07" db="EMBL/GenBank/DDBJ databases">
        <authorList>
            <consortium name="Pathogen Informatics"/>
        </authorList>
    </citation>
    <scope>NUCLEOTIDE SEQUENCE [LARGE SCALE GENOMIC DNA]</scope>
    <source>
        <strain evidence="1 2">A316</strain>
    </source>
</reference>
<name>A0A655YNU6_VIBCL</name>
<sequence length="67" mass="7828">MLDQFPLLIGCKLHRNIKYPVELLFGLCKVIAHVPPIPKLFTRERLGNFFLQLVITEALIFGLFFRQ</sequence>
<evidence type="ECO:0000313" key="2">
    <source>
        <dbReference type="Proteomes" id="UP000041770"/>
    </source>
</evidence>
<dbReference type="EMBL" id="CWQY01000007">
    <property type="protein sequence ID" value="CSC45980.1"/>
    <property type="molecule type" value="Genomic_DNA"/>
</dbReference>
<proteinExistence type="predicted"/>
<dbReference type="Proteomes" id="UP000041770">
    <property type="component" value="Unassembled WGS sequence"/>
</dbReference>
<protein>
    <submittedName>
        <fullName evidence="1">Uncharacterized protein</fullName>
    </submittedName>
</protein>
<gene>
    <name evidence="1" type="ORF">ERS013200_01459</name>
</gene>
<accession>A0A655YNU6</accession>
<dbReference type="AlphaFoldDB" id="A0A655YNU6"/>
<organism evidence="1 2">
    <name type="scientific">Vibrio cholerae</name>
    <dbReference type="NCBI Taxonomy" id="666"/>
    <lineage>
        <taxon>Bacteria</taxon>
        <taxon>Pseudomonadati</taxon>
        <taxon>Pseudomonadota</taxon>
        <taxon>Gammaproteobacteria</taxon>
        <taxon>Vibrionales</taxon>
        <taxon>Vibrionaceae</taxon>
        <taxon>Vibrio</taxon>
    </lineage>
</organism>
<evidence type="ECO:0000313" key="1">
    <source>
        <dbReference type="EMBL" id="CSC45980.1"/>
    </source>
</evidence>